<reference evidence="3" key="1">
    <citation type="submission" date="2016-01" db="EMBL/GenBank/DDBJ databases">
        <authorList>
            <person name="Peeters C."/>
        </authorList>
    </citation>
    <scope>NUCLEOTIDE SEQUENCE</scope>
    <source>
        <strain evidence="3">LMG 29322</strain>
    </source>
</reference>
<dbReference type="InterPro" id="IPR006680">
    <property type="entry name" value="Amidohydro-rel"/>
</dbReference>
<keyword evidence="4" id="KW-1185">Reference proteome</keyword>
<dbReference type="AlphaFoldDB" id="A0A158CCC9"/>
<organism evidence="3 4">
    <name type="scientific">Caballeronia hypogeia</name>
    <dbReference type="NCBI Taxonomy" id="1777140"/>
    <lineage>
        <taxon>Bacteria</taxon>
        <taxon>Pseudomonadati</taxon>
        <taxon>Pseudomonadota</taxon>
        <taxon>Betaproteobacteria</taxon>
        <taxon>Burkholderiales</taxon>
        <taxon>Burkholderiaceae</taxon>
        <taxon>Caballeronia</taxon>
    </lineage>
</organism>
<gene>
    <name evidence="3" type="ORF">AWB79_05125</name>
</gene>
<dbReference type="InterPro" id="IPR006311">
    <property type="entry name" value="TAT_signal"/>
</dbReference>
<dbReference type="OrthoDB" id="9787654at2"/>
<feature type="domain" description="Amidohydrolase-related" evidence="2">
    <location>
        <begin position="42"/>
        <end position="317"/>
    </location>
</feature>
<dbReference type="Proteomes" id="UP000054851">
    <property type="component" value="Unassembled WGS sequence"/>
</dbReference>
<keyword evidence="1" id="KW-0732">Signal</keyword>
<dbReference type="InterPro" id="IPR052358">
    <property type="entry name" value="Aro_Compnd_Degr_Hydrolases"/>
</dbReference>
<feature type="chain" id="PRO_5007622858" evidence="1">
    <location>
        <begin position="25"/>
        <end position="318"/>
    </location>
</feature>
<dbReference type="EMBL" id="FCOA02000020">
    <property type="protein sequence ID" value="SAK79954.1"/>
    <property type="molecule type" value="Genomic_DNA"/>
</dbReference>
<evidence type="ECO:0000313" key="3">
    <source>
        <dbReference type="EMBL" id="SAK79954.1"/>
    </source>
</evidence>
<proteinExistence type="predicted"/>
<sequence length="318" mass="34720">MTTRRSVLKAITSAAAVAAFPVGAVEKPTGKRSRYSMPAHACDCHSHIIGPYNRYPMVQSRVYTPPMASVDQLREMHEQLGIERSVLIQPSFYGTDNSCLLDALEQLGSSARGIAVLPESTTSSELDRYRAAGIMGLRVNQTGGAKDPTLLKGVLERAGRQAAELGWHVQVYLPMKVIASLAQTIQSSPAPFVLDHFAGADGSGVTQEGFDRVKGLIEDGKAFVKWTAPYHEATAPGYGRMGELAAAFIRANPKRILWGSDWPHTDSRRVAGRKKDDISPFYPIDNANLLARFFEWVPDSSTRKSILVSNPASLFKFA</sequence>
<evidence type="ECO:0000256" key="1">
    <source>
        <dbReference type="SAM" id="SignalP"/>
    </source>
</evidence>
<protein>
    <submittedName>
        <fullName evidence="3">Amidohydrolase 2</fullName>
    </submittedName>
</protein>
<dbReference type="InterPro" id="IPR032466">
    <property type="entry name" value="Metal_Hydrolase"/>
</dbReference>
<comment type="caution">
    <text evidence="3">The sequence shown here is derived from an EMBL/GenBank/DDBJ whole genome shotgun (WGS) entry which is preliminary data.</text>
</comment>
<dbReference type="STRING" id="1777140.AWB79_05125"/>
<dbReference type="PANTHER" id="PTHR35563:SF2">
    <property type="entry name" value="BARREL METAL-DEPENDENT HYDROLASE, PUTATIVE (AFU_ORTHOLOGUE AFUA_1G16240)-RELATED"/>
    <property type="match status" value="1"/>
</dbReference>
<dbReference type="Pfam" id="PF04909">
    <property type="entry name" value="Amidohydro_2"/>
    <property type="match status" value="1"/>
</dbReference>
<feature type="signal peptide" evidence="1">
    <location>
        <begin position="1"/>
        <end position="24"/>
    </location>
</feature>
<evidence type="ECO:0000313" key="4">
    <source>
        <dbReference type="Proteomes" id="UP000054851"/>
    </source>
</evidence>
<dbReference type="Gene3D" id="3.20.20.140">
    <property type="entry name" value="Metal-dependent hydrolases"/>
    <property type="match status" value="1"/>
</dbReference>
<dbReference type="GO" id="GO:0016787">
    <property type="term" value="F:hydrolase activity"/>
    <property type="evidence" value="ECO:0007669"/>
    <property type="project" value="InterPro"/>
</dbReference>
<dbReference type="PROSITE" id="PS51318">
    <property type="entry name" value="TAT"/>
    <property type="match status" value="1"/>
</dbReference>
<evidence type="ECO:0000259" key="2">
    <source>
        <dbReference type="Pfam" id="PF04909"/>
    </source>
</evidence>
<dbReference type="SUPFAM" id="SSF51556">
    <property type="entry name" value="Metallo-dependent hydrolases"/>
    <property type="match status" value="1"/>
</dbReference>
<accession>A0A158CCC9</accession>
<name>A0A158CCC9_9BURK</name>
<dbReference type="PANTHER" id="PTHR35563">
    <property type="entry name" value="BARREL METAL-DEPENDENT HYDROLASE, PUTATIVE (AFU_ORTHOLOGUE AFUA_1G16240)-RELATED"/>
    <property type="match status" value="1"/>
</dbReference>